<keyword evidence="1" id="KW-0472">Membrane</keyword>
<evidence type="ECO:0000256" key="1">
    <source>
        <dbReference type="SAM" id="Phobius"/>
    </source>
</evidence>
<keyword evidence="1" id="KW-0812">Transmembrane</keyword>
<dbReference type="EMBL" id="JACIDY010000003">
    <property type="protein sequence ID" value="MBB3940022.1"/>
    <property type="molecule type" value="Genomic_DNA"/>
</dbReference>
<name>A0A7W6FZC1_9SPHN</name>
<reference evidence="2 3" key="1">
    <citation type="submission" date="2020-08" db="EMBL/GenBank/DDBJ databases">
        <title>Genomic Encyclopedia of Type Strains, Phase IV (KMG-IV): sequencing the most valuable type-strain genomes for metagenomic binning, comparative biology and taxonomic classification.</title>
        <authorList>
            <person name="Goeker M."/>
        </authorList>
    </citation>
    <scope>NUCLEOTIDE SEQUENCE [LARGE SCALE GENOMIC DNA]</scope>
    <source>
        <strain evidence="2 3">DSM 27568</strain>
    </source>
</reference>
<comment type="caution">
    <text evidence="2">The sequence shown here is derived from an EMBL/GenBank/DDBJ whole genome shotgun (WGS) entry which is preliminary data.</text>
</comment>
<evidence type="ECO:0000313" key="3">
    <source>
        <dbReference type="Proteomes" id="UP000561459"/>
    </source>
</evidence>
<proteinExistence type="predicted"/>
<dbReference type="RefSeq" id="WP_183616693.1">
    <property type="nucleotide sequence ID" value="NZ_JACIDY010000003.1"/>
</dbReference>
<evidence type="ECO:0000313" key="2">
    <source>
        <dbReference type="EMBL" id="MBB3940022.1"/>
    </source>
</evidence>
<feature type="transmembrane region" description="Helical" evidence="1">
    <location>
        <begin position="12"/>
        <end position="32"/>
    </location>
</feature>
<feature type="transmembrane region" description="Helical" evidence="1">
    <location>
        <begin position="52"/>
        <end position="75"/>
    </location>
</feature>
<gene>
    <name evidence="2" type="ORF">GGR39_001672</name>
</gene>
<sequence length="126" mass="13874">MIRKLHSHIGSLQATLWTLIVAPTTWAVHFLFSYLWAAVYCAKTGQFAEEPLVYWVGTGLALLVIAISGYIAVIQSRVPGDPAPHEHSTESDRLRFIAYSTMLLAGLSFIGVIFTAAPVLILEDCR</sequence>
<keyword evidence="3" id="KW-1185">Reference proteome</keyword>
<keyword evidence="1" id="KW-1133">Transmembrane helix</keyword>
<protein>
    <recommendedName>
        <fullName evidence="4">Transmembrane protein</fullName>
    </recommendedName>
</protein>
<dbReference type="Proteomes" id="UP000561459">
    <property type="component" value="Unassembled WGS sequence"/>
</dbReference>
<accession>A0A7W6FZC1</accession>
<feature type="transmembrane region" description="Helical" evidence="1">
    <location>
        <begin position="96"/>
        <end position="121"/>
    </location>
</feature>
<dbReference type="AlphaFoldDB" id="A0A7W6FZC1"/>
<evidence type="ECO:0008006" key="4">
    <source>
        <dbReference type="Google" id="ProtNLM"/>
    </source>
</evidence>
<organism evidence="2 3">
    <name type="scientific">Novosphingobium fluoreni</name>
    <dbReference type="NCBI Taxonomy" id="1391222"/>
    <lineage>
        <taxon>Bacteria</taxon>
        <taxon>Pseudomonadati</taxon>
        <taxon>Pseudomonadota</taxon>
        <taxon>Alphaproteobacteria</taxon>
        <taxon>Sphingomonadales</taxon>
        <taxon>Sphingomonadaceae</taxon>
        <taxon>Novosphingobium</taxon>
    </lineage>
</organism>